<keyword evidence="1" id="KW-0732">Signal</keyword>
<feature type="signal peptide" evidence="1">
    <location>
        <begin position="1"/>
        <end position="22"/>
    </location>
</feature>
<proteinExistence type="evidence at transcript level"/>
<protein>
    <submittedName>
        <fullName evidence="2">Putative secreted protein</fullName>
    </submittedName>
</protein>
<organism evidence="2">
    <name type="scientific">Amblyomma americanum</name>
    <name type="common">Lone star tick</name>
    <dbReference type="NCBI Taxonomy" id="6943"/>
    <lineage>
        <taxon>Eukaryota</taxon>
        <taxon>Metazoa</taxon>
        <taxon>Ecdysozoa</taxon>
        <taxon>Arthropoda</taxon>
        <taxon>Chelicerata</taxon>
        <taxon>Arachnida</taxon>
        <taxon>Acari</taxon>
        <taxon>Parasitiformes</taxon>
        <taxon>Ixodida</taxon>
        <taxon>Ixodoidea</taxon>
        <taxon>Ixodidae</taxon>
        <taxon>Amblyomminae</taxon>
        <taxon>Amblyomma</taxon>
    </lineage>
</organism>
<name>A0A0C9RWX4_AMBAM</name>
<dbReference type="AlphaFoldDB" id="A0A0C9RWX4"/>
<dbReference type="EMBL" id="GBZX01000644">
    <property type="protein sequence ID" value="JAG92096.1"/>
    <property type="molecule type" value="mRNA"/>
</dbReference>
<reference evidence="2" key="1">
    <citation type="journal article" date="2015" name="PLoS ONE">
        <title>An Insight into the Sialome of the Lone Star Tick, Amblyomma americanum, with a Glimpse on Its Time Dependent Gene Expression.</title>
        <authorList>
            <person name="Karim S."/>
            <person name="Ribeiro J.M."/>
        </authorList>
    </citation>
    <scope>NUCLEOTIDE SEQUENCE</scope>
    <source>
        <tissue evidence="2">Salivary gland</tissue>
    </source>
</reference>
<evidence type="ECO:0000256" key="1">
    <source>
        <dbReference type="SAM" id="SignalP"/>
    </source>
</evidence>
<feature type="chain" id="PRO_5002202544" evidence="1">
    <location>
        <begin position="23"/>
        <end position="133"/>
    </location>
</feature>
<accession>A0A0C9RWX4</accession>
<evidence type="ECO:0000313" key="2">
    <source>
        <dbReference type="EMBL" id="JAG92096.1"/>
    </source>
</evidence>
<sequence>MPASLPWIRWLFFAGLLAFVCARRIGNTTNETTEETTRAKVNAVCKGELHIPFMQCKRYCRVSWILFFPKYQREDLPDGTRCKRLLLFKGVCKKGKCVKEKRAKVTKAPKYNYTDITRTAEPSSTTLAPLSNE</sequence>